<name>A0ABY0XRQ2_9PSED</name>
<sequence>MPVRAKLSVGPCGRKGTTIAFSIPDGTTIHLGTTFGTPVSITAISNATTAVATAAGHSLSAGDIITVKSGWQRINERVFRVANPLASTFELEGLDTSDTTAFPAGTSAGSATKVLTFTQITQVIGISTSGGDQQYATVSPLEADFEIQIPTMYSAQSLSMEIGDDPSLVGYQALKKAADARAIRPLMMVNKNGSKIYYYGYVSLNETPTKNKGQVDTVNSSFSLLSRPTRYAS</sequence>
<dbReference type="EMBL" id="FNRV01000001">
    <property type="protein sequence ID" value="SEB99791.1"/>
    <property type="molecule type" value="Genomic_DNA"/>
</dbReference>
<organism evidence="1 2">
    <name type="scientific">Pseudomonas mohnii</name>
    <dbReference type="NCBI Taxonomy" id="395600"/>
    <lineage>
        <taxon>Bacteria</taxon>
        <taxon>Pseudomonadati</taxon>
        <taxon>Pseudomonadota</taxon>
        <taxon>Gammaproteobacteria</taxon>
        <taxon>Pseudomonadales</taxon>
        <taxon>Pseudomonadaceae</taxon>
        <taxon>Pseudomonas</taxon>
    </lineage>
</organism>
<evidence type="ECO:0000313" key="2">
    <source>
        <dbReference type="Proteomes" id="UP000199665"/>
    </source>
</evidence>
<evidence type="ECO:0000313" key="1">
    <source>
        <dbReference type="EMBL" id="SEB99791.1"/>
    </source>
</evidence>
<dbReference type="Proteomes" id="UP000199665">
    <property type="component" value="Unassembled WGS sequence"/>
</dbReference>
<gene>
    <name evidence="1" type="ORF">SAMN05216205_1194</name>
</gene>
<dbReference type="Pfam" id="PF08813">
    <property type="entry name" value="Phage_tail_3"/>
    <property type="match status" value="1"/>
</dbReference>
<proteinExistence type="predicted"/>
<keyword evidence="2" id="KW-1185">Reference proteome</keyword>
<reference evidence="1 2" key="1">
    <citation type="submission" date="2016-10" db="EMBL/GenBank/DDBJ databases">
        <authorList>
            <person name="Varghese N."/>
            <person name="Submissions S."/>
        </authorList>
    </citation>
    <scope>NUCLEOTIDE SEQUENCE [LARGE SCALE GENOMIC DNA]</scope>
    <source>
        <strain evidence="1 2">DSM 18327</strain>
    </source>
</reference>
<dbReference type="InterPro" id="IPR014918">
    <property type="entry name" value="Phage_tail_3"/>
</dbReference>
<dbReference type="RefSeq" id="WP_236693082.1">
    <property type="nucleotide sequence ID" value="NZ_FNRV01000001.1"/>
</dbReference>
<accession>A0ABY0XRQ2</accession>
<dbReference type="Gene3D" id="4.10.410.40">
    <property type="match status" value="1"/>
</dbReference>
<comment type="caution">
    <text evidence="1">The sequence shown here is derived from an EMBL/GenBank/DDBJ whole genome shotgun (WGS) entry which is preliminary data.</text>
</comment>
<protein>
    <submittedName>
        <fullName evidence="1">Phage tail tube protein, TTP</fullName>
    </submittedName>
</protein>